<keyword evidence="1" id="KW-0175">Coiled coil</keyword>
<gene>
    <name evidence="3" type="ORF">CYMTET_14526</name>
</gene>
<dbReference type="AlphaFoldDB" id="A0AAE0GG61"/>
<evidence type="ECO:0000256" key="2">
    <source>
        <dbReference type="SAM" id="MobiDB-lite"/>
    </source>
</evidence>
<evidence type="ECO:0000313" key="4">
    <source>
        <dbReference type="Proteomes" id="UP001190700"/>
    </source>
</evidence>
<dbReference type="EMBL" id="LGRX02006093">
    <property type="protein sequence ID" value="KAK3277466.1"/>
    <property type="molecule type" value="Genomic_DNA"/>
</dbReference>
<feature type="coiled-coil region" evidence="1">
    <location>
        <begin position="75"/>
        <end position="123"/>
    </location>
</feature>
<comment type="caution">
    <text evidence="3">The sequence shown here is derived from an EMBL/GenBank/DDBJ whole genome shotgun (WGS) entry which is preliminary data.</text>
</comment>
<evidence type="ECO:0000313" key="3">
    <source>
        <dbReference type="EMBL" id="KAK3277466.1"/>
    </source>
</evidence>
<protein>
    <submittedName>
        <fullName evidence="3">Uncharacterized protein</fullName>
    </submittedName>
</protein>
<keyword evidence="4" id="KW-1185">Reference proteome</keyword>
<sequence length="394" mass="42468">MGADLEVNGSEEAGNGVVTDVVNGAPTSEKGASRSKKRREKKKAAKADELELASDYRSLCETKLKEFDPDIELPLRELEKMAHSAEARTLEAQTQARQMKTQLEVTEKELATARLKAETLQWQGEEVMEEAEEEKKPAKKGAAVRCGKKGRGIHGAVRVGCGGRGVGLGWGVDMRDQPRMSIPLWGGGAMKREERGAVLAWAAKGVGDGGETRTWVRWGGGAMKREERGAVLDWAAKGVGDGGETHTWVRWGGGAMKREARCVLAMAAAVLASDLGTEPQAWVSAHLIWALRDRSTSHNSGGRFRENLRTARHVASRSKTLTAVWCTVADPTHWTTSTPMAQDAISSVALAAAPVAAAITTAVLEVRGGHAHRQVRVVRQSGQSLFRAVLRSGR</sequence>
<organism evidence="3 4">
    <name type="scientific">Cymbomonas tetramitiformis</name>
    <dbReference type="NCBI Taxonomy" id="36881"/>
    <lineage>
        <taxon>Eukaryota</taxon>
        <taxon>Viridiplantae</taxon>
        <taxon>Chlorophyta</taxon>
        <taxon>Pyramimonadophyceae</taxon>
        <taxon>Pyramimonadales</taxon>
        <taxon>Pyramimonadaceae</taxon>
        <taxon>Cymbomonas</taxon>
    </lineage>
</organism>
<evidence type="ECO:0000256" key="1">
    <source>
        <dbReference type="SAM" id="Coils"/>
    </source>
</evidence>
<accession>A0AAE0GG61</accession>
<name>A0AAE0GG61_9CHLO</name>
<reference evidence="3 4" key="1">
    <citation type="journal article" date="2015" name="Genome Biol. Evol.">
        <title>Comparative Genomics of a Bacterivorous Green Alga Reveals Evolutionary Causalities and Consequences of Phago-Mixotrophic Mode of Nutrition.</title>
        <authorList>
            <person name="Burns J.A."/>
            <person name="Paasch A."/>
            <person name="Narechania A."/>
            <person name="Kim E."/>
        </authorList>
    </citation>
    <scope>NUCLEOTIDE SEQUENCE [LARGE SCALE GENOMIC DNA]</scope>
    <source>
        <strain evidence="3 4">PLY_AMNH</strain>
    </source>
</reference>
<feature type="region of interest" description="Disordered" evidence="2">
    <location>
        <begin position="1"/>
        <end position="48"/>
    </location>
</feature>
<dbReference type="Proteomes" id="UP001190700">
    <property type="component" value="Unassembled WGS sequence"/>
</dbReference>
<feature type="compositionally biased region" description="Basic residues" evidence="2">
    <location>
        <begin position="33"/>
        <end position="44"/>
    </location>
</feature>
<proteinExistence type="predicted"/>